<gene>
    <name evidence="3" type="ORF">WIS52_19600</name>
</gene>
<dbReference type="EMBL" id="JBEDNQ010000008">
    <property type="protein sequence ID" value="MEQ3552683.1"/>
    <property type="molecule type" value="Genomic_DNA"/>
</dbReference>
<reference evidence="3 4" key="1">
    <citation type="submission" date="2024-03" db="EMBL/GenBank/DDBJ databases">
        <title>Draft genome sequence of Pseudonocardia nematodicida JCM 31783.</title>
        <authorList>
            <person name="Butdee W."/>
            <person name="Duangmal K."/>
        </authorList>
    </citation>
    <scope>NUCLEOTIDE SEQUENCE [LARGE SCALE GENOMIC DNA]</scope>
    <source>
        <strain evidence="3 4">JCM 31783</strain>
    </source>
</reference>
<dbReference type="InterPro" id="IPR002347">
    <property type="entry name" value="SDR_fam"/>
</dbReference>
<comment type="similarity">
    <text evidence="1">Belongs to the short-chain dehydrogenases/reductases (SDR) family.</text>
</comment>
<evidence type="ECO:0000256" key="1">
    <source>
        <dbReference type="ARBA" id="ARBA00006484"/>
    </source>
</evidence>
<evidence type="ECO:0000313" key="3">
    <source>
        <dbReference type="EMBL" id="MEQ3552683.1"/>
    </source>
</evidence>
<keyword evidence="4" id="KW-1185">Reference proteome</keyword>
<dbReference type="Proteomes" id="UP001494902">
    <property type="component" value="Unassembled WGS sequence"/>
</dbReference>
<organism evidence="3 4">
    <name type="scientific">Pseudonocardia nematodicida</name>
    <dbReference type="NCBI Taxonomy" id="1206997"/>
    <lineage>
        <taxon>Bacteria</taxon>
        <taxon>Bacillati</taxon>
        <taxon>Actinomycetota</taxon>
        <taxon>Actinomycetes</taxon>
        <taxon>Pseudonocardiales</taxon>
        <taxon>Pseudonocardiaceae</taxon>
        <taxon>Pseudonocardia</taxon>
    </lineage>
</organism>
<dbReference type="SUPFAM" id="SSF51735">
    <property type="entry name" value="NAD(P)-binding Rossmann-fold domains"/>
    <property type="match status" value="1"/>
</dbReference>
<dbReference type="PANTHER" id="PTHR24321">
    <property type="entry name" value="DEHYDROGENASES, SHORT CHAIN"/>
    <property type="match status" value="1"/>
</dbReference>
<proteinExistence type="inferred from homology"/>
<dbReference type="PRINTS" id="PR00081">
    <property type="entry name" value="GDHRDH"/>
</dbReference>
<dbReference type="EC" id="1.-.-.-" evidence="3"/>
<dbReference type="InterPro" id="IPR020904">
    <property type="entry name" value="Sc_DH/Rdtase_CS"/>
</dbReference>
<sequence>MLINEALRGRRVVVMSSGIRPDRHDDIGHATVQAFAEAGAEVLAVHANEDNARSSTEELRALSLDVATHVVDPRTSTDLGQLYEQVARRWDSLDILVTSHFGTYFANGVQTSAAQLEEVLRVNVTAPFLATMTFLPLLEQAAQPAVVHVSSIDGTYGNPNVPAYSISKGGTNVLIHVLAAELAPRGVRVNGIGRAASTVMPIPDTAFVSLSDATPLVRAADPAEYAGPILFLASAEAAYITGAVLPVDGGRTAITPGTSPAYGGYRSHLATSAPAGQRS</sequence>
<keyword evidence="2 3" id="KW-0560">Oxidoreductase</keyword>
<dbReference type="Gene3D" id="3.40.50.720">
    <property type="entry name" value="NAD(P)-binding Rossmann-like Domain"/>
    <property type="match status" value="1"/>
</dbReference>
<dbReference type="RefSeq" id="WP_349299755.1">
    <property type="nucleotide sequence ID" value="NZ_JBEDNQ010000008.1"/>
</dbReference>
<name>A0ABV1KDZ4_9PSEU</name>
<evidence type="ECO:0000313" key="4">
    <source>
        <dbReference type="Proteomes" id="UP001494902"/>
    </source>
</evidence>
<dbReference type="PANTHER" id="PTHR24321:SF8">
    <property type="entry name" value="ESTRADIOL 17-BETA-DEHYDROGENASE 8-RELATED"/>
    <property type="match status" value="1"/>
</dbReference>
<dbReference type="Pfam" id="PF13561">
    <property type="entry name" value="adh_short_C2"/>
    <property type="match status" value="1"/>
</dbReference>
<evidence type="ECO:0000256" key="2">
    <source>
        <dbReference type="ARBA" id="ARBA00023002"/>
    </source>
</evidence>
<dbReference type="CDD" id="cd05233">
    <property type="entry name" value="SDR_c"/>
    <property type="match status" value="1"/>
</dbReference>
<dbReference type="GO" id="GO:0016491">
    <property type="term" value="F:oxidoreductase activity"/>
    <property type="evidence" value="ECO:0007669"/>
    <property type="project" value="UniProtKB-KW"/>
</dbReference>
<comment type="caution">
    <text evidence="3">The sequence shown here is derived from an EMBL/GenBank/DDBJ whole genome shotgun (WGS) entry which is preliminary data.</text>
</comment>
<dbReference type="InterPro" id="IPR036291">
    <property type="entry name" value="NAD(P)-bd_dom_sf"/>
</dbReference>
<dbReference type="PROSITE" id="PS00061">
    <property type="entry name" value="ADH_SHORT"/>
    <property type="match status" value="1"/>
</dbReference>
<protein>
    <submittedName>
        <fullName evidence="3">SDR family oxidoreductase</fullName>
        <ecNumber evidence="3">1.-.-.-</ecNumber>
    </submittedName>
</protein>
<accession>A0ABV1KDZ4</accession>